<dbReference type="RefSeq" id="WP_046509532.1">
    <property type="nucleotide sequence ID" value="NZ_LANI01000028.1"/>
</dbReference>
<dbReference type="SUPFAM" id="SSF82784">
    <property type="entry name" value="OsmC-like"/>
    <property type="match status" value="1"/>
</dbReference>
<organism evidence="2 3">
    <name type="scientific">Kiloniella litopenaei</name>
    <dbReference type="NCBI Taxonomy" id="1549748"/>
    <lineage>
        <taxon>Bacteria</taxon>
        <taxon>Pseudomonadati</taxon>
        <taxon>Pseudomonadota</taxon>
        <taxon>Alphaproteobacteria</taxon>
        <taxon>Rhodospirillales</taxon>
        <taxon>Kiloniellaceae</taxon>
        <taxon>Kiloniella</taxon>
    </lineage>
</organism>
<dbReference type="Gene3D" id="3.30.300.20">
    <property type="match status" value="1"/>
</dbReference>
<dbReference type="PANTHER" id="PTHR39624">
    <property type="entry name" value="PROTEIN INVOLVED IN RIMO-MEDIATED BETA-METHYLTHIOLATION OF RIBOSOMAL PROTEIN S12 YCAO"/>
    <property type="match status" value="1"/>
</dbReference>
<comment type="caution">
    <text evidence="2">The sequence shown here is derived from an EMBL/GenBank/DDBJ whole genome shotgun (WGS) entry which is preliminary data.</text>
</comment>
<dbReference type="InterPro" id="IPR022742">
    <property type="entry name" value="Hydrolase_4"/>
</dbReference>
<dbReference type="PATRIC" id="fig|1549748.8.peg.2157"/>
<gene>
    <name evidence="2" type="ORF">WH95_16940</name>
</gene>
<dbReference type="SUPFAM" id="SSF53474">
    <property type="entry name" value="alpha/beta-Hydrolases"/>
    <property type="match status" value="1"/>
</dbReference>
<dbReference type="Gene3D" id="3.40.50.1820">
    <property type="entry name" value="alpha/beta hydrolase"/>
    <property type="match status" value="1"/>
</dbReference>
<protein>
    <submittedName>
        <fullName evidence="2">Osmotically inducible protein C</fullName>
    </submittedName>
</protein>
<dbReference type="InterPro" id="IPR015946">
    <property type="entry name" value="KH_dom-like_a/b"/>
</dbReference>
<evidence type="ECO:0000259" key="1">
    <source>
        <dbReference type="Pfam" id="PF12146"/>
    </source>
</evidence>
<evidence type="ECO:0000313" key="3">
    <source>
        <dbReference type="Proteomes" id="UP000034491"/>
    </source>
</evidence>
<dbReference type="OrthoDB" id="9789573at2"/>
<dbReference type="STRING" id="1549748.WH95_16940"/>
<dbReference type="Pfam" id="PF12146">
    <property type="entry name" value="Hydrolase_4"/>
    <property type="match status" value="1"/>
</dbReference>
<accession>A0A0M2R5C4</accession>
<dbReference type="EMBL" id="LANI01000028">
    <property type="protein sequence ID" value="KKJ75649.1"/>
    <property type="molecule type" value="Genomic_DNA"/>
</dbReference>
<reference evidence="2 3" key="1">
    <citation type="submission" date="2015-03" db="EMBL/GenBank/DDBJ databases">
        <title>Genome sequence of Kiloniella sp. P1-1, isolated from the gut microflora of Pacific white shrimp, Penaeus vannamei.</title>
        <authorList>
            <person name="Shao Z."/>
            <person name="Wang L."/>
            <person name="Li X."/>
        </authorList>
    </citation>
    <scope>NUCLEOTIDE SEQUENCE [LARGE SCALE GENOMIC DNA]</scope>
    <source>
        <strain evidence="2 3">P1-1</strain>
    </source>
</reference>
<proteinExistence type="predicted"/>
<sequence length="409" mass="44633">MQRIKLTFQNSHGNDLSGALELPDQKPLGYALFAHCFSCGKDIPAATRISRSLVEKGFAVFRFDFTGLGGSNGDFGNTNFSSNVADLVAASKLLKDQYQAPSLLIGHSLGGAAVLAAAKDIPEAEAVITIGAPSDPEHVSHLFADQLETIETEGVAPVQLGSRTFNITKQFLTDIAKHNMKEHIGNLGKALLVFHSPLDTTVSIDEASKIFTAAKHPRSFISLDKADHLLTDAADAAYVGHTIAAWVERYISSPSSSGEKTPTPEKGHVIVKEENKAFLRHIKTDHHNWLADEPLTMGGGNQGPDPYEMLLAALGACTSMTIRMYANHKQWPLDDLDVELSHSREHCQDSADYEQSGQQIDLITRNITLIGEELTDEQRQRLLQIAGKCPVHKTLENKIVVQDNLTPKE</sequence>
<dbReference type="InterPro" id="IPR029058">
    <property type="entry name" value="AB_hydrolase_fold"/>
</dbReference>
<dbReference type="ESTHER" id="9prot-a0a0m2r5c4">
    <property type="family name" value="Est-OsmC"/>
</dbReference>
<name>A0A0M2R5C4_9PROT</name>
<dbReference type="InterPro" id="IPR036102">
    <property type="entry name" value="OsmC/Ohrsf"/>
</dbReference>
<dbReference type="Pfam" id="PF02566">
    <property type="entry name" value="OsmC"/>
    <property type="match status" value="1"/>
</dbReference>
<dbReference type="Proteomes" id="UP000034491">
    <property type="component" value="Unassembled WGS sequence"/>
</dbReference>
<evidence type="ECO:0000313" key="2">
    <source>
        <dbReference type="EMBL" id="KKJ75649.1"/>
    </source>
</evidence>
<dbReference type="AlphaFoldDB" id="A0A0M2R5C4"/>
<feature type="domain" description="Serine aminopeptidase S33" evidence="1">
    <location>
        <begin position="49"/>
        <end position="133"/>
    </location>
</feature>
<dbReference type="PANTHER" id="PTHR39624:SF2">
    <property type="entry name" value="OSMC-LIKE PROTEIN"/>
    <property type="match status" value="1"/>
</dbReference>
<keyword evidence="3" id="KW-1185">Reference proteome</keyword>
<dbReference type="InterPro" id="IPR003718">
    <property type="entry name" value="OsmC/Ohr_fam"/>
</dbReference>